<feature type="compositionally biased region" description="Low complexity" evidence="1">
    <location>
        <begin position="197"/>
        <end position="210"/>
    </location>
</feature>
<dbReference type="GO" id="GO:0016477">
    <property type="term" value="P:cell migration"/>
    <property type="evidence" value="ECO:0007669"/>
    <property type="project" value="TreeGrafter"/>
</dbReference>
<proteinExistence type="predicted"/>
<organism evidence="3 4">
    <name type="scientific">Fasciola hepatica</name>
    <name type="common">Liver fluke</name>
    <dbReference type="NCBI Taxonomy" id="6192"/>
    <lineage>
        <taxon>Eukaryota</taxon>
        <taxon>Metazoa</taxon>
        <taxon>Spiralia</taxon>
        <taxon>Lophotrochozoa</taxon>
        <taxon>Platyhelminthes</taxon>
        <taxon>Trematoda</taxon>
        <taxon>Digenea</taxon>
        <taxon>Plagiorchiida</taxon>
        <taxon>Echinostomata</taxon>
        <taxon>Echinostomatoidea</taxon>
        <taxon>Fasciolidae</taxon>
        <taxon>Fasciola</taxon>
    </lineage>
</organism>
<dbReference type="PANTHER" id="PTHR45857">
    <property type="entry name" value="FORMIN-LIKE PROTEIN"/>
    <property type="match status" value="1"/>
</dbReference>
<dbReference type="GO" id="GO:0031267">
    <property type="term" value="F:small GTPase binding"/>
    <property type="evidence" value="ECO:0007669"/>
    <property type="project" value="InterPro"/>
</dbReference>
<dbReference type="GO" id="GO:0008360">
    <property type="term" value="P:regulation of cell shape"/>
    <property type="evidence" value="ECO:0007669"/>
    <property type="project" value="TreeGrafter"/>
</dbReference>
<gene>
    <name evidence="3" type="ORF">D915_009654</name>
</gene>
<dbReference type="EMBL" id="JXXN02006230">
    <property type="protein sequence ID" value="THD19517.1"/>
    <property type="molecule type" value="Genomic_DNA"/>
</dbReference>
<dbReference type="GO" id="GO:0051015">
    <property type="term" value="F:actin filament binding"/>
    <property type="evidence" value="ECO:0007669"/>
    <property type="project" value="TreeGrafter"/>
</dbReference>
<reference evidence="3" key="1">
    <citation type="submission" date="2019-03" db="EMBL/GenBank/DDBJ databases">
        <title>Improved annotation for the trematode Fasciola hepatica.</title>
        <authorList>
            <person name="Choi Y.-J."/>
            <person name="Martin J."/>
            <person name="Mitreva M."/>
        </authorList>
    </citation>
    <scope>NUCLEOTIDE SEQUENCE [LARGE SCALE GENOMIC DNA]</scope>
</reference>
<feature type="region of interest" description="Disordered" evidence="1">
    <location>
        <begin position="1"/>
        <end position="26"/>
    </location>
</feature>
<dbReference type="InterPro" id="IPR016024">
    <property type="entry name" value="ARM-type_fold"/>
</dbReference>
<feature type="region of interest" description="Disordered" evidence="1">
    <location>
        <begin position="192"/>
        <end position="213"/>
    </location>
</feature>
<evidence type="ECO:0000313" key="4">
    <source>
        <dbReference type="Proteomes" id="UP000230066"/>
    </source>
</evidence>
<dbReference type="SMART" id="SM01140">
    <property type="entry name" value="Drf_GBD"/>
    <property type="match status" value="1"/>
</dbReference>
<dbReference type="Gene3D" id="1.25.10.10">
    <property type="entry name" value="Leucine-rich Repeat Variant"/>
    <property type="match status" value="1"/>
</dbReference>
<comment type="caution">
    <text evidence="3">The sequence shown here is derived from an EMBL/GenBank/DDBJ whole genome shotgun (WGS) entry which is preliminary data.</text>
</comment>
<keyword evidence="4" id="KW-1185">Reference proteome</keyword>
<dbReference type="PANTHER" id="PTHR45857:SF4">
    <property type="entry name" value="FORMIN-LIKE PROTEIN"/>
    <property type="match status" value="1"/>
</dbReference>
<evidence type="ECO:0000313" key="3">
    <source>
        <dbReference type="EMBL" id="THD19517.1"/>
    </source>
</evidence>
<evidence type="ECO:0000259" key="2">
    <source>
        <dbReference type="SMART" id="SM01140"/>
    </source>
</evidence>
<dbReference type="GO" id="GO:0030866">
    <property type="term" value="P:cortical actin cytoskeleton organization"/>
    <property type="evidence" value="ECO:0007669"/>
    <property type="project" value="TreeGrafter"/>
</dbReference>
<dbReference type="AlphaFoldDB" id="A0A4E0RDZ5"/>
<name>A0A4E0RDZ5_FASHE</name>
<accession>A0A4E0RDZ5</accession>
<dbReference type="GO" id="GO:0005829">
    <property type="term" value="C:cytosol"/>
    <property type="evidence" value="ECO:0007669"/>
    <property type="project" value="TreeGrafter"/>
</dbReference>
<dbReference type="InterPro" id="IPR010473">
    <property type="entry name" value="GTPase-bd"/>
</dbReference>
<feature type="domain" description="Formin GTPase-binding" evidence="2">
    <location>
        <begin position="20"/>
        <end position="244"/>
    </location>
</feature>
<dbReference type="InterPro" id="IPR043592">
    <property type="entry name" value="FMNL_animal"/>
</dbReference>
<sequence length="246" mass="27542">MGNSQGSGNPADSFQTSSEVQSPLAPADDFERRWKVFLQSLDISSGHVKHVESLDKQKKLELLLSFESKNPLCNVAKSINLLKNLDWSQILGNNKKKDSGSTLRSLLSTTEISLRTNSVDWVYEFLQCDGLEVLSDFMAICLELLSRNSLGQACNSPHAHRSNQEWHVPPLFPLFEYDAHLASEDVDAHSRHELRRSIPSSGGNPISGSSRQPVPDSIKELLKDCLHLCLRCLKTILNNQVTRYND</sequence>
<dbReference type="InterPro" id="IPR011989">
    <property type="entry name" value="ARM-like"/>
</dbReference>
<evidence type="ECO:0000256" key="1">
    <source>
        <dbReference type="SAM" id="MobiDB-lite"/>
    </source>
</evidence>
<feature type="compositionally biased region" description="Polar residues" evidence="1">
    <location>
        <begin position="1"/>
        <end position="21"/>
    </location>
</feature>
<dbReference type="Proteomes" id="UP000230066">
    <property type="component" value="Unassembled WGS sequence"/>
</dbReference>
<protein>
    <recommendedName>
        <fullName evidence="2">Formin GTPase-binding domain-containing protein</fullName>
    </recommendedName>
</protein>
<dbReference type="SUPFAM" id="SSF48371">
    <property type="entry name" value="ARM repeat"/>
    <property type="match status" value="1"/>
</dbReference>